<protein>
    <submittedName>
        <fullName evidence="1">Uncharacterized protein</fullName>
    </submittedName>
</protein>
<reference evidence="1" key="1">
    <citation type="submission" date="2018-06" db="EMBL/GenBank/DDBJ databases">
        <authorList>
            <person name="Zhirakovskaya E."/>
        </authorList>
    </citation>
    <scope>NUCLEOTIDE SEQUENCE</scope>
</reference>
<evidence type="ECO:0000313" key="1">
    <source>
        <dbReference type="EMBL" id="VAW89574.1"/>
    </source>
</evidence>
<dbReference type="AlphaFoldDB" id="A0A3B1A734"/>
<proteinExistence type="predicted"/>
<dbReference type="EMBL" id="UOFP01000281">
    <property type="protein sequence ID" value="VAW89574.1"/>
    <property type="molecule type" value="Genomic_DNA"/>
</dbReference>
<accession>A0A3B1A734</accession>
<feature type="non-terminal residue" evidence="1">
    <location>
        <position position="210"/>
    </location>
</feature>
<organism evidence="1">
    <name type="scientific">hydrothermal vent metagenome</name>
    <dbReference type="NCBI Taxonomy" id="652676"/>
    <lineage>
        <taxon>unclassified sequences</taxon>
        <taxon>metagenomes</taxon>
        <taxon>ecological metagenomes</taxon>
    </lineage>
</organism>
<sequence>MILTSAQQNEVTQLTIAMFGAAPGGYKTFLDELYAANGSDMAATAVQLGTQPAFSSLYSGTPAANAATILKNLSVSEATLPGQYNAALAYVQTQIGGNTPAEIAAFYPVALGLLEAGTPGFDFTAVNAVMDKKLVIANAFTAGVGSEVTSLDVLMAQMEDVDAGTPIGPYASLTVEQDAVFGDASDNVFKAFLSTDVNTLQSGDYVNGGA</sequence>
<gene>
    <name evidence="1" type="ORF">MNBD_GAMMA18-299</name>
</gene>
<name>A0A3B1A734_9ZZZZ</name>